<sequence length="30" mass="3236">MNIGVVLTMSVTDFKAKTLKKASVKKPTKA</sequence>
<accession>A0A4U9HZN3</accession>
<dbReference type="EMBL" id="LR590464">
    <property type="protein sequence ID" value="VTP69445.1"/>
    <property type="molecule type" value="Genomic_DNA"/>
</dbReference>
<protein>
    <submittedName>
        <fullName evidence="1">Uncharacterized protein</fullName>
    </submittedName>
</protein>
<dbReference type="AlphaFoldDB" id="A0A4U9HZN3"/>
<name>A0A4U9HZN3_9ENTR</name>
<dbReference type="Proteomes" id="UP000310719">
    <property type="component" value="Chromosome"/>
</dbReference>
<gene>
    <name evidence="1" type="ORF">NCTC13032_04348</name>
</gene>
<evidence type="ECO:0000313" key="1">
    <source>
        <dbReference type="EMBL" id="VTP69445.1"/>
    </source>
</evidence>
<evidence type="ECO:0000313" key="2">
    <source>
        <dbReference type="Proteomes" id="UP000310719"/>
    </source>
</evidence>
<proteinExistence type="predicted"/>
<organism evidence="1 2">
    <name type="scientific">Leclercia adecarboxylata</name>
    <dbReference type="NCBI Taxonomy" id="83655"/>
    <lineage>
        <taxon>Bacteria</taxon>
        <taxon>Pseudomonadati</taxon>
        <taxon>Pseudomonadota</taxon>
        <taxon>Gammaproteobacteria</taxon>
        <taxon>Enterobacterales</taxon>
        <taxon>Enterobacteriaceae</taxon>
        <taxon>Leclercia</taxon>
    </lineage>
</organism>
<reference evidence="1 2" key="1">
    <citation type="submission" date="2019-05" db="EMBL/GenBank/DDBJ databases">
        <authorList>
            <consortium name="Pathogen Informatics"/>
        </authorList>
    </citation>
    <scope>NUCLEOTIDE SEQUENCE [LARGE SCALE GENOMIC DNA]</scope>
    <source>
        <strain evidence="1 2">NCTC13032</strain>
    </source>
</reference>